<dbReference type="EMBL" id="JAMQGO010000001">
    <property type="protein sequence ID" value="MCM2561227.1"/>
    <property type="molecule type" value="Genomic_DNA"/>
</dbReference>
<evidence type="ECO:0000313" key="2">
    <source>
        <dbReference type="Proteomes" id="UP001203036"/>
    </source>
</evidence>
<name>A0ACC5ZSG8_9RHOB</name>
<organism evidence="1 2">
    <name type="scientific">Lutimaribacter degradans</name>
    <dbReference type="NCBI Taxonomy" id="2945989"/>
    <lineage>
        <taxon>Bacteria</taxon>
        <taxon>Pseudomonadati</taxon>
        <taxon>Pseudomonadota</taxon>
        <taxon>Alphaproteobacteria</taxon>
        <taxon>Rhodobacterales</taxon>
        <taxon>Roseobacteraceae</taxon>
        <taxon>Lutimaribacter</taxon>
    </lineage>
</organism>
<accession>A0ACC5ZSG8</accession>
<dbReference type="EC" id="3.6.5.-" evidence="1"/>
<sequence length="487" mass="53922">MSFTLAIVGRPNVGKSTLFNRLVGKRLALVDDQPGVTRDLREGAARLGDLRFTVIDTAGLEEVTDDSLQGRMRRLTERAVDMADICLFMVDARTGITPTDQVFAEILRRRAKHVILVANKAEGRAGEEGALEAYALGLGEPLRLSAEHGEGLGDLVQVLMPLADAFEEQSEETTPETDVTLTEEEAEEGATDPRWPTPEKPMQIAVVGRPNAGKSTLINKLLGEDRLLTGPEAGITRDAISLAMDWNGLPVRVWDTAGMRKKARVQEKLEKLSVGDGLRAVKFAEVVVVLLDAAIPFEQQDLRIADLAEREGRAVVVAVNKWDVEDDKQGKLRDLREAFERLLPQLRGAPLVTVSAKTGRGLDRLRDAIERAYTIWNTRVPTAALNRWLAGMIEAHPPPAPQGRRIKLRYMTQAKTRPPGFVVMCSHPDKIPASYTRYLVNGLRESFDMPGTPIRLFMRGQGDRNPYKGRREKNAGALRKHLDKKKG</sequence>
<gene>
    <name evidence="1" type="primary">der</name>
    <name evidence="1" type="ORF">M8744_03620</name>
</gene>
<keyword evidence="1" id="KW-0378">Hydrolase</keyword>
<evidence type="ECO:0000313" key="1">
    <source>
        <dbReference type="EMBL" id="MCM2561227.1"/>
    </source>
</evidence>
<dbReference type="Proteomes" id="UP001203036">
    <property type="component" value="Unassembled WGS sequence"/>
</dbReference>
<comment type="caution">
    <text evidence="1">The sequence shown here is derived from an EMBL/GenBank/DDBJ whole genome shotgun (WGS) entry which is preliminary data.</text>
</comment>
<proteinExistence type="predicted"/>
<keyword evidence="2" id="KW-1185">Reference proteome</keyword>
<reference evidence="1" key="1">
    <citation type="submission" date="2022-06" db="EMBL/GenBank/DDBJ databases">
        <title>Lutimaribacter sp. EGI FJ00013, a novel bacterium isolated from a salt lake sediment enrichment.</title>
        <authorList>
            <person name="Gao L."/>
            <person name="Fang B.-Z."/>
            <person name="Li W.-J."/>
        </authorList>
    </citation>
    <scope>NUCLEOTIDE SEQUENCE</scope>
    <source>
        <strain evidence="1">EGI FJ00013</strain>
    </source>
</reference>
<protein>
    <submittedName>
        <fullName evidence="1">Ribosome biogenesis GTPase Der</fullName>
        <ecNumber evidence="1">3.6.5.-</ecNumber>
    </submittedName>
</protein>